<comment type="caution">
    <text evidence="2">The sequence shown here is derived from an EMBL/GenBank/DDBJ whole genome shotgun (WGS) entry which is preliminary data.</text>
</comment>
<keyword evidence="3" id="KW-1185">Reference proteome</keyword>
<dbReference type="EMBL" id="JBHUDH010000111">
    <property type="protein sequence ID" value="MFD1526627.1"/>
    <property type="molecule type" value="Genomic_DNA"/>
</dbReference>
<dbReference type="Pfam" id="PF16177">
    <property type="entry name" value="ACAS_N"/>
    <property type="match status" value="1"/>
</dbReference>
<evidence type="ECO:0000313" key="3">
    <source>
        <dbReference type="Proteomes" id="UP001597111"/>
    </source>
</evidence>
<evidence type="ECO:0000313" key="2">
    <source>
        <dbReference type="EMBL" id="MFD1526627.1"/>
    </source>
</evidence>
<protein>
    <submittedName>
        <fullName evidence="2">Acetyl-coenzyme A synthetase N-terminal domain-containing protein</fullName>
    </submittedName>
</protein>
<dbReference type="RefSeq" id="WP_379818537.1">
    <property type="nucleotide sequence ID" value="NZ_JBHUDH010000111.1"/>
</dbReference>
<dbReference type="InterPro" id="IPR032387">
    <property type="entry name" value="ACAS_N"/>
</dbReference>
<feature type="non-terminal residue" evidence="2">
    <location>
        <position position="79"/>
    </location>
</feature>
<organism evidence="2 3">
    <name type="scientific">Halolamina salina</name>
    <dbReference type="NCBI Taxonomy" id="1220023"/>
    <lineage>
        <taxon>Archaea</taxon>
        <taxon>Methanobacteriati</taxon>
        <taxon>Methanobacteriota</taxon>
        <taxon>Stenosarchaea group</taxon>
        <taxon>Halobacteria</taxon>
        <taxon>Halobacteriales</taxon>
        <taxon>Haloferacaceae</taxon>
    </lineage>
</organism>
<dbReference type="Proteomes" id="UP001597111">
    <property type="component" value="Unassembled WGS sequence"/>
</dbReference>
<sequence length="79" mass="8955">MTGDGADRTPGTAIDPPEWFRSAAAVSNPEIYERFERDWPDCWARAGDLLDWEREYETAFRGGDTPPFEWFPGGELNAS</sequence>
<reference evidence="2 3" key="1">
    <citation type="journal article" date="2019" name="Int. J. Syst. Evol. Microbiol.">
        <title>The Global Catalogue of Microorganisms (GCM) 10K type strain sequencing project: providing services to taxonomists for standard genome sequencing and annotation.</title>
        <authorList>
            <consortium name="The Broad Institute Genomics Platform"/>
            <consortium name="The Broad Institute Genome Sequencing Center for Infectious Disease"/>
            <person name="Wu L."/>
            <person name="Ma J."/>
        </authorList>
    </citation>
    <scope>NUCLEOTIDE SEQUENCE [LARGE SCALE GENOMIC DNA]</scope>
    <source>
        <strain evidence="2 3">CGMCC 1.12285</strain>
    </source>
</reference>
<proteinExistence type="predicted"/>
<name>A0ABD6B897_9EURY</name>
<accession>A0ABD6B897</accession>
<dbReference type="AlphaFoldDB" id="A0ABD6B897"/>
<feature type="domain" description="Acetyl-coenzyme A synthetase N-terminal" evidence="1">
    <location>
        <begin position="30"/>
        <end position="79"/>
    </location>
</feature>
<gene>
    <name evidence="2" type="ORF">ACFR9S_10010</name>
</gene>
<evidence type="ECO:0000259" key="1">
    <source>
        <dbReference type="Pfam" id="PF16177"/>
    </source>
</evidence>